<organism evidence="1">
    <name type="scientific">Rhizophora mucronata</name>
    <name type="common">Asiatic mangrove</name>
    <dbReference type="NCBI Taxonomy" id="61149"/>
    <lineage>
        <taxon>Eukaryota</taxon>
        <taxon>Viridiplantae</taxon>
        <taxon>Streptophyta</taxon>
        <taxon>Embryophyta</taxon>
        <taxon>Tracheophyta</taxon>
        <taxon>Spermatophyta</taxon>
        <taxon>Magnoliopsida</taxon>
        <taxon>eudicotyledons</taxon>
        <taxon>Gunneridae</taxon>
        <taxon>Pentapetalae</taxon>
        <taxon>rosids</taxon>
        <taxon>fabids</taxon>
        <taxon>Malpighiales</taxon>
        <taxon>Rhizophoraceae</taxon>
        <taxon>Rhizophora</taxon>
    </lineage>
</organism>
<dbReference type="EMBL" id="GGEC01037899">
    <property type="protein sequence ID" value="MBX18383.1"/>
    <property type="molecule type" value="Transcribed_RNA"/>
</dbReference>
<evidence type="ECO:0000313" key="1">
    <source>
        <dbReference type="EMBL" id="MBX18383.1"/>
    </source>
</evidence>
<sequence>MFLARTVFYHVGAKFVLFFQGKLFSDSESIQARAEAAMLLKQLDFPVCIALLNLSFVLCSLRYNLVEEDTFPSNQAFNKFLVVWFESH</sequence>
<accession>A0A2P2LK85</accession>
<proteinExistence type="predicted"/>
<dbReference type="AlphaFoldDB" id="A0A2P2LK85"/>
<name>A0A2P2LK85_RHIMU</name>
<reference evidence="1" key="1">
    <citation type="submission" date="2018-02" db="EMBL/GenBank/DDBJ databases">
        <title>Rhizophora mucronata_Transcriptome.</title>
        <authorList>
            <person name="Meera S.P."/>
            <person name="Sreeshan A."/>
            <person name="Augustine A."/>
        </authorList>
    </citation>
    <scope>NUCLEOTIDE SEQUENCE</scope>
    <source>
        <tissue evidence="1">Leaf</tissue>
    </source>
</reference>
<protein>
    <submittedName>
        <fullName evidence="1">Vacuolar protein sorting-associated protein 51 homolog isoform X4</fullName>
    </submittedName>
</protein>